<sequence>MKVTKKQIGITAAIVLVLAGGGVTVGVVNHNNTVQAKQVQEQKAREAKIKAEKAVEATAIKAIETAEKNPTDQNLKAADEAVAKVTNEKTKEGLLNNIGAIRARVKLENMAKSAVSTFQSDNGNAKKQENAQTAVNNLSSESKALKTDLQNKINASVKAREAAVTKAKADQAAQDKKETDAQTQATQQVQKDNTAQISEPQVTQGSKVPAQDNNTYYSQSQAATGQASAPNYTAPAAQTPAQSNPSNKGGGNAPAGWQSGTDADSLAKQEEAAQNAGTGNANNKQPGAKW</sequence>
<evidence type="ECO:0000313" key="6">
    <source>
        <dbReference type="Proteomes" id="UP000192095"/>
    </source>
</evidence>
<evidence type="ECO:0000313" key="5">
    <source>
        <dbReference type="EMBL" id="ARE21592.1"/>
    </source>
</evidence>
<evidence type="ECO:0008006" key="7">
    <source>
        <dbReference type="Google" id="ProtNLM"/>
    </source>
</evidence>
<evidence type="ECO:0000256" key="3">
    <source>
        <dbReference type="ARBA" id="ARBA00022729"/>
    </source>
</evidence>
<reference evidence="5 6" key="1">
    <citation type="journal article" date="2017" name="BMC Genomics">
        <title>Comparative and functional genomics of the Lactococcus lactis taxon; insights into evolution and niche adaptation.</title>
        <authorList>
            <person name="Kelleher P."/>
            <person name="Bottacini F."/>
            <person name="Mahony J."/>
            <person name="Kilcawley K.N."/>
            <person name="van Sinderen D."/>
        </authorList>
    </citation>
    <scope>NUCLEOTIDE SEQUENCE [LARGE SCALE GENOMIC DNA]</scope>
    <source>
        <strain evidence="5 6">UC06</strain>
    </source>
</reference>
<gene>
    <name evidence="5" type="ORF">LLUC06_2050</name>
</gene>
<feature type="compositionally biased region" description="Low complexity" evidence="4">
    <location>
        <begin position="181"/>
        <end position="190"/>
    </location>
</feature>
<dbReference type="Proteomes" id="UP000192095">
    <property type="component" value="Chromosome"/>
</dbReference>
<keyword evidence="2" id="KW-0964">Secreted</keyword>
<proteinExistence type="predicted"/>
<keyword evidence="3" id="KW-0732">Signal</keyword>
<organism evidence="5 6">
    <name type="scientific">Lactococcus lactis subsp. lactis</name>
    <name type="common">Streptococcus lactis</name>
    <dbReference type="NCBI Taxonomy" id="1360"/>
    <lineage>
        <taxon>Bacteria</taxon>
        <taxon>Bacillati</taxon>
        <taxon>Bacillota</taxon>
        <taxon>Bacilli</taxon>
        <taxon>Lactobacillales</taxon>
        <taxon>Streptococcaceae</taxon>
        <taxon>Lactococcus</taxon>
    </lineage>
</organism>
<dbReference type="EMBL" id="CP015902">
    <property type="protein sequence ID" value="ARE21592.1"/>
    <property type="molecule type" value="Genomic_DNA"/>
</dbReference>
<name>A0A1V0P4A5_LACLL</name>
<dbReference type="AlphaFoldDB" id="A0A1V0P4A5"/>
<feature type="region of interest" description="Disordered" evidence="4">
    <location>
        <begin position="117"/>
        <end position="136"/>
    </location>
</feature>
<feature type="compositionally biased region" description="Basic and acidic residues" evidence="4">
    <location>
        <begin position="168"/>
        <end position="180"/>
    </location>
</feature>
<evidence type="ECO:0000256" key="1">
    <source>
        <dbReference type="ARBA" id="ARBA00004613"/>
    </source>
</evidence>
<dbReference type="RefSeq" id="WP_021722623.1">
    <property type="nucleotide sequence ID" value="NZ_CP015902.2"/>
</dbReference>
<dbReference type="GO" id="GO:0005576">
    <property type="term" value="C:extracellular region"/>
    <property type="evidence" value="ECO:0007669"/>
    <property type="project" value="UniProtKB-SubCell"/>
</dbReference>
<dbReference type="Gene3D" id="1.10.10.1270">
    <property type="entry name" value="Sbi, C3 binding domain IV"/>
    <property type="match status" value="1"/>
</dbReference>
<comment type="subcellular location">
    <subcellularLocation>
        <location evidence="1">Secreted</location>
    </subcellularLocation>
</comment>
<feature type="region of interest" description="Disordered" evidence="4">
    <location>
        <begin position="168"/>
        <end position="290"/>
    </location>
</feature>
<evidence type="ECO:0000256" key="2">
    <source>
        <dbReference type="ARBA" id="ARBA00022525"/>
    </source>
</evidence>
<evidence type="ECO:0000256" key="4">
    <source>
        <dbReference type="SAM" id="MobiDB-lite"/>
    </source>
</evidence>
<feature type="compositionally biased region" description="Low complexity" evidence="4">
    <location>
        <begin position="218"/>
        <end position="229"/>
    </location>
</feature>
<feature type="compositionally biased region" description="Polar residues" evidence="4">
    <location>
        <begin position="191"/>
        <end position="217"/>
    </location>
</feature>
<protein>
    <recommendedName>
        <fullName evidence="7">Extracellular protein</fullName>
    </recommendedName>
</protein>
<accession>A0A1V0P4A5</accession>
<feature type="compositionally biased region" description="Low complexity" evidence="4">
    <location>
        <begin position="272"/>
        <end position="283"/>
    </location>
</feature>
<dbReference type="InterPro" id="IPR041909">
    <property type="entry name" value="Sbi_C3_db_domIV"/>
</dbReference>